<organism evidence="1 2">
    <name type="scientific">Microbispora hainanensis</name>
    <dbReference type="NCBI Taxonomy" id="568844"/>
    <lineage>
        <taxon>Bacteria</taxon>
        <taxon>Bacillati</taxon>
        <taxon>Actinomycetota</taxon>
        <taxon>Actinomycetes</taxon>
        <taxon>Streptosporangiales</taxon>
        <taxon>Streptosporangiaceae</taxon>
        <taxon>Microbispora</taxon>
    </lineage>
</organism>
<evidence type="ECO:0000313" key="1">
    <source>
        <dbReference type="EMBL" id="TQS05406.1"/>
    </source>
</evidence>
<proteinExistence type="predicted"/>
<sequence length="109" mass="12316">MSLVATPTRSPALVVAEQLRGELERLGVVADVHEGDGVALLSVWLHLVVWCERGPEGWRYRWWTGRVSQRSGRWIYTGCRALAVKTAAQRIATRYAELRRDPSSSSLPW</sequence>
<gene>
    <name evidence="1" type="ORF">FLX08_39730</name>
</gene>
<dbReference type="EMBL" id="VIRM01000123">
    <property type="protein sequence ID" value="TQS05406.1"/>
    <property type="molecule type" value="Genomic_DNA"/>
</dbReference>
<accession>A0A544XLP9</accession>
<reference evidence="1 2" key="1">
    <citation type="submission" date="2019-07" db="EMBL/GenBank/DDBJ databases">
        <title>Microbispora hainanensis DSM 45428.</title>
        <authorList>
            <person name="Thawai C."/>
        </authorList>
    </citation>
    <scope>NUCLEOTIDE SEQUENCE [LARGE SCALE GENOMIC DNA]</scope>
    <source>
        <strain evidence="1 2">DSM 45428</strain>
    </source>
</reference>
<evidence type="ECO:0000313" key="2">
    <source>
        <dbReference type="Proteomes" id="UP000316541"/>
    </source>
</evidence>
<dbReference type="AlphaFoldDB" id="A0A544XLP9"/>
<name>A0A544XLP9_9ACTN</name>
<dbReference type="Proteomes" id="UP000316541">
    <property type="component" value="Unassembled WGS sequence"/>
</dbReference>
<protein>
    <submittedName>
        <fullName evidence="1">Uncharacterized protein</fullName>
    </submittedName>
</protein>
<comment type="caution">
    <text evidence="1">The sequence shown here is derived from an EMBL/GenBank/DDBJ whole genome shotgun (WGS) entry which is preliminary data.</text>
</comment>
<dbReference type="RefSeq" id="WP_142625406.1">
    <property type="nucleotide sequence ID" value="NZ_VIRM01000123.1"/>
</dbReference>